<keyword evidence="6 9" id="KW-0472">Membrane</keyword>
<keyword evidence="11" id="KW-1185">Reference proteome</keyword>
<evidence type="ECO:0000256" key="4">
    <source>
        <dbReference type="ARBA" id="ARBA00022692"/>
    </source>
</evidence>
<evidence type="ECO:0000256" key="6">
    <source>
        <dbReference type="ARBA" id="ARBA00023136"/>
    </source>
</evidence>
<feature type="transmembrane region" description="Helical" evidence="9">
    <location>
        <begin position="339"/>
        <end position="361"/>
    </location>
</feature>
<proteinExistence type="inferred from homology"/>
<comment type="subcellular location">
    <subcellularLocation>
        <location evidence="1">Cell membrane</location>
        <topology evidence="1">Multi-pass membrane protein</topology>
    </subcellularLocation>
</comment>
<gene>
    <name evidence="10" type="ORF">ACFPCV_29015</name>
</gene>
<evidence type="ECO:0000313" key="10">
    <source>
        <dbReference type="EMBL" id="MFC4857558.1"/>
    </source>
</evidence>
<sequence length="450" mass="47154">MERTCRRALRLDLLFYGVSLVFAAGNAVFSEFYGYRVWGNFATAGYLVAVALTTAQLVSRTGLSGASRTAARWLWSRWTPVVVVALLAGVVPLLVLIFRRDPAFVWGDWPWSFPAQPEVWVVERSASLLLESGTPYPDLGALGRAPHPDDYTPYGPAMTVFGLPRALFGDGPFTDSRVAFAVVTVLVIVLALKVMRWPRVPVLAAQLAAISPLTLLTLVVAGDDVPVIALIVLAAALAFRAGPAWAGIVIAVVITMKLTALPALAVLAVAIAATRGARAMLIFFGTVITTTAALVIPVLSVDPQSFVEHVVLYPAGLGEAGSPAASPLPGHLLAQLGSVGHAVSLALLALAAGAIATWLVIRPPRDPADVMLRTAVGLGTAIILAPATRWGYLVYPLAMLGALLGFSAARRQEVPGTPAGPTGDHARPPDSAPETDDDPVASPDTRGIQA</sequence>
<keyword evidence="2" id="KW-1003">Cell membrane</keyword>
<feature type="transmembrane region" description="Helical" evidence="9">
    <location>
        <begin position="35"/>
        <end position="58"/>
    </location>
</feature>
<protein>
    <submittedName>
        <fullName evidence="10">Glycosyltransferase 87 family protein</fullName>
    </submittedName>
</protein>
<dbReference type="Pfam" id="PF09594">
    <property type="entry name" value="GT87"/>
    <property type="match status" value="1"/>
</dbReference>
<feature type="transmembrane region" description="Helical" evidence="9">
    <location>
        <begin position="370"/>
        <end position="387"/>
    </location>
</feature>
<keyword evidence="3" id="KW-0808">Transferase</keyword>
<evidence type="ECO:0000313" key="11">
    <source>
        <dbReference type="Proteomes" id="UP001595859"/>
    </source>
</evidence>
<feature type="transmembrane region" description="Helical" evidence="9">
    <location>
        <begin position="178"/>
        <end position="195"/>
    </location>
</feature>
<comment type="similarity">
    <text evidence="7">Belongs to the glycosyltransferase 87 family.</text>
</comment>
<name>A0ABV9S753_9PSEU</name>
<evidence type="ECO:0000256" key="5">
    <source>
        <dbReference type="ARBA" id="ARBA00022989"/>
    </source>
</evidence>
<comment type="caution">
    <text evidence="10">The sequence shown here is derived from an EMBL/GenBank/DDBJ whole genome shotgun (WGS) entry which is preliminary data.</text>
</comment>
<feature type="transmembrane region" description="Helical" evidence="9">
    <location>
        <begin position="12"/>
        <end position="29"/>
    </location>
</feature>
<feature type="transmembrane region" description="Helical" evidence="9">
    <location>
        <begin position="78"/>
        <end position="98"/>
    </location>
</feature>
<keyword evidence="5 9" id="KW-1133">Transmembrane helix</keyword>
<dbReference type="Proteomes" id="UP001595859">
    <property type="component" value="Unassembled WGS sequence"/>
</dbReference>
<evidence type="ECO:0000256" key="8">
    <source>
        <dbReference type="SAM" id="MobiDB-lite"/>
    </source>
</evidence>
<feature type="transmembrane region" description="Helical" evidence="9">
    <location>
        <begin position="279"/>
        <end position="299"/>
    </location>
</feature>
<dbReference type="EMBL" id="JBHSIS010000020">
    <property type="protein sequence ID" value="MFC4857558.1"/>
    <property type="molecule type" value="Genomic_DNA"/>
</dbReference>
<feature type="region of interest" description="Disordered" evidence="8">
    <location>
        <begin position="412"/>
        <end position="450"/>
    </location>
</feature>
<evidence type="ECO:0000256" key="1">
    <source>
        <dbReference type="ARBA" id="ARBA00004651"/>
    </source>
</evidence>
<reference evidence="11" key="1">
    <citation type="journal article" date="2019" name="Int. J. Syst. Evol. Microbiol.">
        <title>The Global Catalogue of Microorganisms (GCM) 10K type strain sequencing project: providing services to taxonomists for standard genome sequencing and annotation.</title>
        <authorList>
            <consortium name="The Broad Institute Genomics Platform"/>
            <consortium name="The Broad Institute Genome Sequencing Center for Infectious Disease"/>
            <person name="Wu L."/>
            <person name="Ma J."/>
        </authorList>
    </citation>
    <scope>NUCLEOTIDE SEQUENCE [LARGE SCALE GENOMIC DNA]</scope>
    <source>
        <strain evidence="11">ZS-22-S1</strain>
    </source>
</reference>
<evidence type="ECO:0000256" key="2">
    <source>
        <dbReference type="ARBA" id="ARBA00022475"/>
    </source>
</evidence>
<feature type="transmembrane region" description="Helical" evidence="9">
    <location>
        <begin position="207"/>
        <end position="239"/>
    </location>
</feature>
<feature type="transmembrane region" description="Helical" evidence="9">
    <location>
        <begin position="245"/>
        <end position="272"/>
    </location>
</feature>
<accession>A0ABV9S753</accession>
<evidence type="ECO:0000256" key="9">
    <source>
        <dbReference type="SAM" id="Phobius"/>
    </source>
</evidence>
<evidence type="ECO:0000256" key="3">
    <source>
        <dbReference type="ARBA" id="ARBA00022679"/>
    </source>
</evidence>
<evidence type="ECO:0000256" key="7">
    <source>
        <dbReference type="ARBA" id="ARBA00024033"/>
    </source>
</evidence>
<dbReference type="RefSeq" id="WP_378059551.1">
    <property type="nucleotide sequence ID" value="NZ_JBHSIS010000020.1"/>
</dbReference>
<dbReference type="InterPro" id="IPR018584">
    <property type="entry name" value="GT87"/>
</dbReference>
<keyword evidence="4 9" id="KW-0812">Transmembrane</keyword>
<organism evidence="10 11">
    <name type="scientific">Actinophytocola glycyrrhizae</name>
    <dbReference type="NCBI Taxonomy" id="2044873"/>
    <lineage>
        <taxon>Bacteria</taxon>
        <taxon>Bacillati</taxon>
        <taxon>Actinomycetota</taxon>
        <taxon>Actinomycetes</taxon>
        <taxon>Pseudonocardiales</taxon>
        <taxon>Pseudonocardiaceae</taxon>
    </lineage>
</organism>